<evidence type="ECO:0000256" key="1">
    <source>
        <dbReference type="SAM" id="MobiDB-lite"/>
    </source>
</evidence>
<dbReference type="OrthoDB" id="3436587at2"/>
<evidence type="ECO:0000313" key="2">
    <source>
        <dbReference type="EMBL" id="RNL84372.1"/>
    </source>
</evidence>
<proteinExistence type="predicted"/>
<evidence type="ECO:0000313" key="3">
    <source>
        <dbReference type="Proteomes" id="UP000269198"/>
    </source>
</evidence>
<feature type="region of interest" description="Disordered" evidence="1">
    <location>
        <begin position="69"/>
        <end position="111"/>
    </location>
</feature>
<dbReference type="RefSeq" id="WP_123201543.1">
    <property type="nucleotide sequence ID" value="NZ_RJMB01000011.1"/>
</dbReference>
<organism evidence="2 3">
    <name type="scientific">Halostreptopolyspora alba</name>
    <dbReference type="NCBI Taxonomy" id="2487137"/>
    <lineage>
        <taxon>Bacteria</taxon>
        <taxon>Bacillati</taxon>
        <taxon>Actinomycetota</taxon>
        <taxon>Actinomycetes</taxon>
        <taxon>Streptosporangiales</taxon>
        <taxon>Nocardiopsidaceae</taxon>
        <taxon>Halostreptopolyspora</taxon>
    </lineage>
</organism>
<dbReference type="EMBL" id="RJMB01000011">
    <property type="protein sequence ID" value="RNL84372.1"/>
    <property type="molecule type" value="Genomic_DNA"/>
</dbReference>
<accession>A0A3N0E941</accession>
<gene>
    <name evidence="2" type="ORF">EFW17_12510</name>
</gene>
<protein>
    <submittedName>
        <fullName evidence="2">Uncharacterized protein</fullName>
    </submittedName>
</protein>
<name>A0A3N0E941_9ACTN</name>
<dbReference type="AlphaFoldDB" id="A0A3N0E941"/>
<feature type="compositionally biased region" description="Polar residues" evidence="1">
    <location>
        <begin position="75"/>
        <end position="87"/>
    </location>
</feature>
<sequence>MSGDEVGINVENAHGKGADAEEYAAGFKGLEADFEDILISASSNCGDDPGVVGWQAFLDSQGAYMDDVSKHGQAIGNNTQSAASQGARNDEDSGSDFAGASAEGGLSREIN</sequence>
<keyword evidence="3" id="KW-1185">Reference proteome</keyword>
<reference evidence="2 3" key="1">
    <citation type="submission" date="2018-11" db="EMBL/GenBank/DDBJ databases">
        <title>The genome draft of YIM 96095.</title>
        <authorList>
            <person name="Tang S.-K."/>
            <person name="Chunyu W.-X."/>
            <person name="Feng Y.-Z."/>
        </authorList>
    </citation>
    <scope>NUCLEOTIDE SEQUENCE [LARGE SCALE GENOMIC DNA]</scope>
    <source>
        <strain evidence="2 3">YIM 96095</strain>
    </source>
</reference>
<dbReference type="Proteomes" id="UP000269198">
    <property type="component" value="Unassembled WGS sequence"/>
</dbReference>
<comment type="caution">
    <text evidence="2">The sequence shown here is derived from an EMBL/GenBank/DDBJ whole genome shotgun (WGS) entry which is preliminary data.</text>
</comment>